<accession>A0A183AIV8</accession>
<dbReference type="PANTHER" id="PTHR21705:SF11">
    <property type="entry name" value="FHIP FAMILY PROTEIN CG3558"/>
    <property type="match status" value="1"/>
</dbReference>
<dbReference type="PANTHER" id="PTHR21705">
    <property type="entry name" value="RAI16 PROTEIN-RELATED"/>
    <property type="match status" value="1"/>
</dbReference>
<feature type="domain" description="FHF complex subunit HOOK-interacting protein C-terminal" evidence="3">
    <location>
        <begin position="84"/>
        <end position="146"/>
    </location>
</feature>
<dbReference type="Pfam" id="PF19314">
    <property type="entry name" value="DUF5917"/>
    <property type="match status" value="1"/>
</dbReference>
<keyword evidence="2" id="KW-0472">Membrane</keyword>
<evidence type="ECO:0000259" key="3">
    <source>
        <dbReference type="Pfam" id="PF19314"/>
    </source>
</evidence>
<organism evidence="6">
    <name type="scientific">Echinostoma caproni</name>
    <dbReference type="NCBI Taxonomy" id="27848"/>
    <lineage>
        <taxon>Eukaryota</taxon>
        <taxon>Metazoa</taxon>
        <taxon>Spiralia</taxon>
        <taxon>Lophotrochozoa</taxon>
        <taxon>Platyhelminthes</taxon>
        <taxon>Trematoda</taxon>
        <taxon>Digenea</taxon>
        <taxon>Plagiorchiida</taxon>
        <taxon>Echinostomata</taxon>
        <taxon>Echinostomatoidea</taxon>
        <taxon>Echinostomatidae</taxon>
        <taxon>Echinostoma</taxon>
    </lineage>
</organism>
<name>A0A183AIV8_9TREM</name>
<dbReference type="InterPro" id="IPR045669">
    <property type="entry name" value="FHIP_C"/>
</dbReference>
<evidence type="ECO:0000256" key="1">
    <source>
        <dbReference type="ARBA" id="ARBA00024336"/>
    </source>
</evidence>
<dbReference type="EMBL" id="UZAN01043936">
    <property type="protein sequence ID" value="VDP79622.1"/>
    <property type="molecule type" value="Genomic_DNA"/>
</dbReference>
<dbReference type="AlphaFoldDB" id="A0A183AIV8"/>
<evidence type="ECO:0000313" key="6">
    <source>
        <dbReference type="WBParaSite" id="ECPE_0000690701-mRNA-1"/>
    </source>
</evidence>
<dbReference type="WBParaSite" id="ECPE_0000690701-mRNA-1">
    <property type="protein sequence ID" value="ECPE_0000690701-mRNA-1"/>
    <property type="gene ID" value="ECPE_0000690701"/>
</dbReference>
<reference evidence="6" key="1">
    <citation type="submission" date="2016-06" db="UniProtKB">
        <authorList>
            <consortium name="WormBaseParasite"/>
        </authorList>
    </citation>
    <scope>IDENTIFICATION</scope>
</reference>
<evidence type="ECO:0000313" key="4">
    <source>
        <dbReference type="EMBL" id="VDP79622.1"/>
    </source>
</evidence>
<keyword evidence="2" id="KW-1133">Transmembrane helix</keyword>
<reference evidence="4 5" key="2">
    <citation type="submission" date="2018-11" db="EMBL/GenBank/DDBJ databases">
        <authorList>
            <consortium name="Pathogen Informatics"/>
        </authorList>
    </citation>
    <scope>NUCLEOTIDE SEQUENCE [LARGE SCALE GENOMIC DNA]</scope>
    <source>
        <strain evidence="4 5">Egypt</strain>
    </source>
</reference>
<dbReference type="OrthoDB" id="6287422at2759"/>
<comment type="similarity">
    <text evidence="1">Belongs to the FHIP family.</text>
</comment>
<feature type="transmembrane region" description="Helical" evidence="2">
    <location>
        <begin position="75"/>
        <end position="92"/>
    </location>
</feature>
<proteinExistence type="inferred from homology"/>
<sequence length="149" mass="16074">MDKKLKNAGMPVPDSPTHVEALETSSIRMEMDSIPGMDLSEGPSTTATSIPLHSVRLNSPRVSVTGTSVNRRPNAGVIPVSGGIGPFLWILLSRLSNLHMNCLFTNLLLTDLFAALAAYPCPLLFEFLLNSVNLTGRNNTNSMYKVSTS</sequence>
<dbReference type="InterPro" id="IPR019384">
    <property type="entry name" value="FHIP"/>
</dbReference>
<feature type="transmembrane region" description="Helical" evidence="2">
    <location>
        <begin position="112"/>
        <end position="129"/>
    </location>
</feature>
<protein>
    <submittedName>
        <fullName evidence="6">DUF5917 domain-containing protein</fullName>
    </submittedName>
</protein>
<evidence type="ECO:0000313" key="5">
    <source>
        <dbReference type="Proteomes" id="UP000272942"/>
    </source>
</evidence>
<evidence type="ECO:0000256" key="2">
    <source>
        <dbReference type="SAM" id="Phobius"/>
    </source>
</evidence>
<dbReference type="Proteomes" id="UP000272942">
    <property type="component" value="Unassembled WGS sequence"/>
</dbReference>
<gene>
    <name evidence="4" type="ORF">ECPE_LOCUS6893</name>
</gene>
<keyword evidence="5" id="KW-1185">Reference proteome</keyword>
<keyword evidence="2" id="KW-0812">Transmembrane</keyword>